<proteinExistence type="predicted"/>
<evidence type="ECO:0000313" key="3">
    <source>
        <dbReference type="Proteomes" id="UP001597261"/>
    </source>
</evidence>
<feature type="compositionally biased region" description="Polar residues" evidence="1">
    <location>
        <begin position="33"/>
        <end position="44"/>
    </location>
</feature>
<reference evidence="3" key="1">
    <citation type="journal article" date="2019" name="Int. J. Syst. Evol. Microbiol.">
        <title>The Global Catalogue of Microorganisms (GCM) 10K type strain sequencing project: providing services to taxonomists for standard genome sequencing and annotation.</title>
        <authorList>
            <consortium name="The Broad Institute Genomics Platform"/>
            <consortium name="The Broad Institute Genome Sequencing Center for Infectious Disease"/>
            <person name="Wu L."/>
            <person name="Ma J."/>
        </authorList>
    </citation>
    <scope>NUCLEOTIDE SEQUENCE [LARGE SCALE GENOMIC DNA]</scope>
    <source>
        <strain evidence="3">CGMCC 1.12470</strain>
    </source>
</reference>
<dbReference type="RefSeq" id="WP_381089346.1">
    <property type="nucleotide sequence ID" value="NZ_JBHUDX010000088.1"/>
</dbReference>
<dbReference type="EMBL" id="JBHUDX010000088">
    <property type="protein sequence ID" value="MFD1662169.1"/>
    <property type="molecule type" value="Genomic_DNA"/>
</dbReference>
<protein>
    <recommendedName>
        <fullName evidence="4">Transposase</fullName>
    </recommendedName>
</protein>
<name>A0ABW4J019_9ACTN</name>
<organism evidence="2 3">
    <name type="scientific">Streptomyces caeni</name>
    <dbReference type="NCBI Taxonomy" id="2307231"/>
    <lineage>
        <taxon>Bacteria</taxon>
        <taxon>Bacillati</taxon>
        <taxon>Actinomycetota</taxon>
        <taxon>Actinomycetes</taxon>
        <taxon>Kitasatosporales</taxon>
        <taxon>Streptomycetaceae</taxon>
        <taxon>Streptomyces</taxon>
    </lineage>
</organism>
<evidence type="ECO:0000313" key="2">
    <source>
        <dbReference type="EMBL" id="MFD1662169.1"/>
    </source>
</evidence>
<accession>A0ABW4J019</accession>
<dbReference type="Proteomes" id="UP001597261">
    <property type="component" value="Unassembled WGS sequence"/>
</dbReference>
<evidence type="ECO:0008006" key="4">
    <source>
        <dbReference type="Google" id="ProtNLM"/>
    </source>
</evidence>
<sequence length="44" mass="4826">MTFADQAVMARQDGRVTDEPAEKPARPKRSIITGRTSSLTSHPD</sequence>
<comment type="caution">
    <text evidence="2">The sequence shown here is derived from an EMBL/GenBank/DDBJ whole genome shotgun (WGS) entry which is preliminary data.</text>
</comment>
<feature type="region of interest" description="Disordered" evidence="1">
    <location>
        <begin position="1"/>
        <end position="44"/>
    </location>
</feature>
<gene>
    <name evidence="2" type="ORF">ACFSL4_29265</name>
</gene>
<feature type="compositionally biased region" description="Basic and acidic residues" evidence="1">
    <location>
        <begin position="12"/>
        <end position="25"/>
    </location>
</feature>
<keyword evidence="3" id="KW-1185">Reference proteome</keyword>
<evidence type="ECO:0000256" key="1">
    <source>
        <dbReference type="SAM" id="MobiDB-lite"/>
    </source>
</evidence>